<feature type="compositionally biased region" description="Low complexity" evidence="1">
    <location>
        <begin position="431"/>
        <end position="460"/>
    </location>
</feature>
<feature type="compositionally biased region" description="Basic and acidic residues" evidence="1">
    <location>
        <begin position="508"/>
        <end position="523"/>
    </location>
</feature>
<feature type="region of interest" description="Disordered" evidence="1">
    <location>
        <begin position="356"/>
        <end position="523"/>
    </location>
</feature>
<dbReference type="AlphaFoldDB" id="A0A8H6MPZ9"/>
<reference evidence="2 3" key="1">
    <citation type="journal article" date="2020" name="Phytopathology">
        <title>Genome Sequence Resources of Colletotrichum truncatum, C. plurivorum, C. musicola, and C. sojae: Four Species Pathogenic to Soybean (Glycine max).</title>
        <authorList>
            <person name="Rogerio F."/>
            <person name="Boufleur T.R."/>
            <person name="Ciampi-Guillardi M."/>
            <person name="Sukno S.A."/>
            <person name="Thon M.R."/>
            <person name="Massola Junior N.S."/>
            <person name="Baroncelli R."/>
        </authorList>
    </citation>
    <scope>NUCLEOTIDE SEQUENCE [LARGE SCALE GENOMIC DNA]</scope>
    <source>
        <strain evidence="2 3">LFN0009</strain>
    </source>
</reference>
<keyword evidence="3" id="KW-1185">Reference proteome</keyword>
<feature type="compositionally biased region" description="Basic residues" evidence="1">
    <location>
        <begin position="223"/>
        <end position="239"/>
    </location>
</feature>
<dbReference type="PANTHER" id="PTHR38703:SF1">
    <property type="entry name" value="ALLERGEN"/>
    <property type="match status" value="1"/>
</dbReference>
<evidence type="ECO:0000256" key="1">
    <source>
        <dbReference type="SAM" id="MobiDB-lite"/>
    </source>
</evidence>
<feature type="compositionally biased region" description="Polar residues" evidence="1">
    <location>
        <begin position="296"/>
        <end position="317"/>
    </location>
</feature>
<feature type="compositionally biased region" description="Polar residues" evidence="1">
    <location>
        <begin position="361"/>
        <end position="387"/>
    </location>
</feature>
<protein>
    <submittedName>
        <fullName evidence="2">Allergen</fullName>
    </submittedName>
</protein>
<accession>A0A8H6MPZ9</accession>
<feature type="compositionally biased region" description="Low complexity" evidence="1">
    <location>
        <begin position="275"/>
        <end position="291"/>
    </location>
</feature>
<comment type="caution">
    <text evidence="2">The sequence shown here is derived from an EMBL/GenBank/DDBJ whole genome shotgun (WGS) entry which is preliminary data.</text>
</comment>
<sequence>MEKAKLAVSSFISGDGHHKTTVSQDANQAITEEQVMPHQHENVTTAVDKEVHQDHHHTTVQPIRAKETLRSPEKHHHNMAPTTHKEINHGNERETRDTLDREAAKFKNTSVTHNTTHSSSTAPIVTGERVHHHVHEHIQPVIQKETIQPHVVHTTVPIHETHHNKAIHHGTTVLPEVTLDEFNKNKTAMEGRSHKLTEYDGCPSKFDKELQPSEHSGLTSHGAHSHGSHHGHHDHHHGTGKTTAAVGAAAVGGAAVASHKHHKDHDEKEHHHGPGKATAAAGATTAGIAANKAHHNSSGQNTSARGVDNTNVTNSGVGSHENHHGTGKATAAAGAAAAAGGVATNKHHNNTATQNTAANQGINSSTTSQGLNNGSSHSAAGQGYDNQRASDSVAAAQAANASNGMARDNVADGHANGKKSQVTTAQGILHGTHTTTGDNNYTTSGNSTTSGLNGGSSLNKTEPRFGSSAGTAGSANHHGQHSAASDHANSNDNVDATGKKVSLVDKLNPFKDADGDGHRGIMS</sequence>
<feature type="region of interest" description="Disordered" evidence="1">
    <location>
        <begin position="194"/>
        <end position="333"/>
    </location>
</feature>
<evidence type="ECO:0000313" key="3">
    <source>
        <dbReference type="Proteomes" id="UP000652219"/>
    </source>
</evidence>
<feature type="compositionally biased region" description="Low complexity" evidence="1">
    <location>
        <begin position="240"/>
        <end position="257"/>
    </location>
</feature>
<proteinExistence type="predicted"/>
<gene>
    <name evidence="2" type="ORF">CSOJ01_09887</name>
</gene>
<name>A0A8H6MPZ9_9PEZI</name>
<dbReference type="Proteomes" id="UP000652219">
    <property type="component" value="Unassembled WGS sequence"/>
</dbReference>
<evidence type="ECO:0000313" key="2">
    <source>
        <dbReference type="EMBL" id="KAF6804857.1"/>
    </source>
</evidence>
<dbReference type="EMBL" id="WIGN01000197">
    <property type="protein sequence ID" value="KAF6804857.1"/>
    <property type="molecule type" value="Genomic_DNA"/>
</dbReference>
<dbReference type="PANTHER" id="PTHR38703">
    <property type="entry name" value="CHROMOSOME 8, WHOLE GENOME SHOTGUN SEQUENCE"/>
    <property type="match status" value="1"/>
</dbReference>
<feature type="compositionally biased region" description="Low complexity" evidence="1">
    <location>
        <begin position="389"/>
        <end position="402"/>
    </location>
</feature>
<organism evidence="2 3">
    <name type="scientific">Colletotrichum sojae</name>
    <dbReference type="NCBI Taxonomy" id="2175907"/>
    <lineage>
        <taxon>Eukaryota</taxon>
        <taxon>Fungi</taxon>
        <taxon>Dikarya</taxon>
        <taxon>Ascomycota</taxon>
        <taxon>Pezizomycotina</taxon>
        <taxon>Sordariomycetes</taxon>
        <taxon>Hypocreomycetidae</taxon>
        <taxon>Glomerellales</taxon>
        <taxon>Glomerellaceae</taxon>
        <taxon>Colletotrichum</taxon>
        <taxon>Colletotrichum orchidearum species complex</taxon>
    </lineage>
</organism>